<sequence>MCQNPNQSSSRSGELYAMDVATLSAAYRKRELSPVEVVCSALVRAEEISHLNAFTFLDFDRAMRAAEASERRWCKGEPRSPIDGVPTTVKDILHVEGWSVRYGSRVTDPAPFEKDAPAVERLRQAGAVFIGQTTTPEYGWKAVTDSPAFGVTRSPWNPKLTPGGSSGGAAVAAACGAGVLHVGTDGGGSVRIPASFTGIVGHKPSYGRVAFAPPSSFGTVAHIGPMARRVADATVMLQIMSGRDLRDWTQPPMPFPDLDVFEYGWKGKRIGYWRTPCVGDVDVEVLNAVDGVISDLRREGAHVEELRLPDQDDLLEIYTRHWCVGAANRLSTIDSGRISELDPGFVAAAQVGQKYSGAQRMNAEAGRSRFGSAMDALLCEYDLIVSPTVPILPFEAGRNAPDGDKRSWVEWSSFSFPINLSQQPACSLPCGFSHQGLPIGLQIIGARGDDRSVLSAAQSYEAMYRDRFVQPGGRWSVEH</sequence>
<dbReference type="OrthoDB" id="7245165at2"/>
<comment type="caution">
    <text evidence="3">The sequence shown here is derived from an EMBL/GenBank/DDBJ whole genome shotgun (WGS) entry which is preliminary data.</text>
</comment>
<accession>A0A2B8BBV4</accession>
<evidence type="ECO:0000313" key="4">
    <source>
        <dbReference type="Proteomes" id="UP000225379"/>
    </source>
</evidence>
<organism evidence="3 4">
    <name type="scientific">Azospirillum palustre</name>
    <dbReference type="NCBI Taxonomy" id="2044885"/>
    <lineage>
        <taxon>Bacteria</taxon>
        <taxon>Pseudomonadati</taxon>
        <taxon>Pseudomonadota</taxon>
        <taxon>Alphaproteobacteria</taxon>
        <taxon>Rhodospirillales</taxon>
        <taxon>Azospirillaceae</taxon>
        <taxon>Azospirillum</taxon>
    </lineage>
</organism>
<dbReference type="Proteomes" id="UP000225379">
    <property type="component" value="Unassembled WGS sequence"/>
</dbReference>
<dbReference type="GO" id="GO:0003824">
    <property type="term" value="F:catalytic activity"/>
    <property type="evidence" value="ECO:0007669"/>
    <property type="project" value="InterPro"/>
</dbReference>
<dbReference type="NCBIfam" id="NF004815">
    <property type="entry name" value="PRK06169.1"/>
    <property type="match status" value="1"/>
</dbReference>
<reference evidence="4" key="1">
    <citation type="submission" date="2017-10" db="EMBL/GenBank/DDBJ databases">
        <authorList>
            <person name="Kravchenko I.K."/>
            <person name="Grouzdev D.S."/>
        </authorList>
    </citation>
    <scope>NUCLEOTIDE SEQUENCE [LARGE SCALE GENOMIC DNA]</scope>
    <source>
        <strain evidence="4">B2</strain>
    </source>
</reference>
<dbReference type="EMBL" id="PDKW01000041">
    <property type="protein sequence ID" value="PGH56216.1"/>
    <property type="molecule type" value="Genomic_DNA"/>
</dbReference>
<dbReference type="PANTHER" id="PTHR11895">
    <property type="entry name" value="TRANSAMIDASE"/>
    <property type="match status" value="1"/>
</dbReference>
<gene>
    <name evidence="3" type="ORF">CRT60_14745</name>
</gene>
<dbReference type="PANTHER" id="PTHR11895:SF7">
    <property type="entry name" value="GLUTAMYL-TRNA(GLN) AMIDOTRANSFERASE SUBUNIT A, MITOCHONDRIAL"/>
    <property type="match status" value="1"/>
</dbReference>
<dbReference type="SUPFAM" id="SSF75304">
    <property type="entry name" value="Amidase signature (AS) enzymes"/>
    <property type="match status" value="1"/>
</dbReference>
<dbReference type="InterPro" id="IPR023631">
    <property type="entry name" value="Amidase_dom"/>
</dbReference>
<evidence type="ECO:0000313" key="3">
    <source>
        <dbReference type="EMBL" id="PGH56216.1"/>
    </source>
</evidence>
<dbReference type="InterPro" id="IPR036928">
    <property type="entry name" value="AS_sf"/>
</dbReference>
<dbReference type="InterPro" id="IPR000120">
    <property type="entry name" value="Amidase"/>
</dbReference>
<name>A0A2B8BBV4_9PROT</name>
<dbReference type="Gene3D" id="3.90.1300.10">
    <property type="entry name" value="Amidase signature (AS) domain"/>
    <property type="match status" value="1"/>
</dbReference>
<proteinExistence type="inferred from homology"/>
<evidence type="ECO:0000256" key="1">
    <source>
        <dbReference type="ARBA" id="ARBA00009199"/>
    </source>
</evidence>
<dbReference type="Pfam" id="PF01425">
    <property type="entry name" value="Amidase"/>
    <property type="match status" value="1"/>
</dbReference>
<keyword evidence="4" id="KW-1185">Reference proteome</keyword>
<feature type="domain" description="Amidase" evidence="2">
    <location>
        <begin position="36"/>
        <end position="454"/>
    </location>
</feature>
<dbReference type="AlphaFoldDB" id="A0A2B8BBV4"/>
<protein>
    <submittedName>
        <fullName evidence="3">Amidase</fullName>
    </submittedName>
</protein>
<evidence type="ECO:0000259" key="2">
    <source>
        <dbReference type="Pfam" id="PF01425"/>
    </source>
</evidence>
<comment type="similarity">
    <text evidence="1">Belongs to the amidase family.</text>
</comment>